<dbReference type="PANTHER" id="PTHR11567:SF211">
    <property type="entry name" value="PROSTATIC ACID PHOSPHATASE"/>
    <property type="match status" value="1"/>
</dbReference>
<dbReference type="EMBL" id="JABSTR010000004">
    <property type="protein sequence ID" value="KAH9368728.1"/>
    <property type="molecule type" value="Genomic_DNA"/>
</dbReference>
<dbReference type="InterPro" id="IPR029033">
    <property type="entry name" value="His_PPase_superfam"/>
</dbReference>
<evidence type="ECO:0000256" key="5">
    <source>
        <dbReference type="ARBA" id="ARBA00022801"/>
    </source>
</evidence>
<dbReference type="Pfam" id="PF00328">
    <property type="entry name" value="His_Phos_2"/>
    <property type="match status" value="1"/>
</dbReference>
<dbReference type="AlphaFoldDB" id="A0A9J6G2L3"/>
<dbReference type="InterPro" id="IPR000560">
    <property type="entry name" value="His_Pase_clade-2"/>
</dbReference>
<keyword evidence="7" id="KW-0325">Glycoprotein</keyword>
<evidence type="ECO:0000256" key="4">
    <source>
        <dbReference type="ARBA" id="ARBA00022729"/>
    </source>
</evidence>
<dbReference type="Gene3D" id="3.40.50.1240">
    <property type="entry name" value="Phosphoglycerate mutase-like"/>
    <property type="match status" value="1"/>
</dbReference>
<accession>A0A9J6G2L3</accession>
<dbReference type="EC" id="3.1.3.2" evidence="3"/>
<dbReference type="Proteomes" id="UP000821853">
    <property type="component" value="Chromosome 2"/>
</dbReference>
<keyword evidence="6" id="KW-1015">Disulfide bond</keyword>
<dbReference type="GO" id="GO:0003993">
    <property type="term" value="F:acid phosphatase activity"/>
    <property type="evidence" value="ECO:0007669"/>
    <property type="project" value="UniProtKB-EC"/>
</dbReference>
<evidence type="ECO:0000313" key="10">
    <source>
        <dbReference type="Proteomes" id="UP000821853"/>
    </source>
</evidence>
<feature type="chain" id="PRO_5039895616" description="acid phosphatase" evidence="8">
    <location>
        <begin position="20"/>
        <end position="305"/>
    </location>
</feature>
<keyword evidence="4 8" id="KW-0732">Signal</keyword>
<evidence type="ECO:0000256" key="3">
    <source>
        <dbReference type="ARBA" id="ARBA00012646"/>
    </source>
</evidence>
<dbReference type="OMA" id="QPVPITR"/>
<dbReference type="OrthoDB" id="258392at2759"/>
<dbReference type="SUPFAM" id="SSF53254">
    <property type="entry name" value="Phosphoglycerate mutase-like"/>
    <property type="match status" value="1"/>
</dbReference>
<evidence type="ECO:0000256" key="6">
    <source>
        <dbReference type="ARBA" id="ARBA00023157"/>
    </source>
</evidence>
<dbReference type="CDD" id="cd07061">
    <property type="entry name" value="HP_HAP_like"/>
    <property type="match status" value="1"/>
</dbReference>
<dbReference type="PANTHER" id="PTHR11567">
    <property type="entry name" value="ACID PHOSPHATASE-RELATED"/>
    <property type="match status" value="1"/>
</dbReference>
<protein>
    <recommendedName>
        <fullName evidence="3">acid phosphatase</fullName>
        <ecNumber evidence="3">3.1.3.2</ecNumber>
    </recommendedName>
</protein>
<dbReference type="VEuPathDB" id="VectorBase:HLOH_045679"/>
<proteinExistence type="inferred from homology"/>
<keyword evidence="10" id="KW-1185">Reference proteome</keyword>
<evidence type="ECO:0000256" key="2">
    <source>
        <dbReference type="ARBA" id="ARBA00005375"/>
    </source>
</evidence>
<evidence type="ECO:0000256" key="8">
    <source>
        <dbReference type="SAM" id="SignalP"/>
    </source>
</evidence>
<gene>
    <name evidence="9" type="ORF">HPB48_004747</name>
</gene>
<evidence type="ECO:0000313" key="9">
    <source>
        <dbReference type="EMBL" id="KAH9368728.1"/>
    </source>
</evidence>
<comment type="catalytic activity">
    <reaction evidence="1">
        <text>a phosphate monoester + H2O = an alcohol + phosphate</text>
        <dbReference type="Rhea" id="RHEA:15017"/>
        <dbReference type="ChEBI" id="CHEBI:15377"/>
        <dbReference type="ChEBI" id="CHEBI:30879"/>
        <dbReference type="ChEBI" id="CHEBI:43474"/>
        <dbReference type="ChEBI" id="CHEBI:67140"/>
        <dbReference type="EC" id="3.1.3.2"/>
    </reaction>
</comment>
<reference evidence="9 10" key="1">
    <citation type="journal article" date="2020" name="Cell">
        <title>Large-Scale Comparative Analyses of Tick Genomes Elucidate Their Genetic Diversity and Vector Capacities.</title>
        <authorList>
            <consortium name="Tick Genome and Microbiome Consortium (TIGMIC)"/>
            <person name="Jia N."/>
            <person name="Wang J."/>
            <person name="Shi W."/>
            <person name="Du L."/>
            <person name="Sun Y."/>
            <person name="Zhan W."/>
            <person name="Jiang J.F."/>
            <person name="Wang Q."/>
            <person name="Zhang B."/>
            <person name="Ji P."/>
            <person name="Bell-Sakyi L."/>
            <person name="Cui X.M."/>
            <person name="Yuan T.T."/>
            <person name="Jiang B.G."/>
            <person name="Yang W.F."/>
            <person name="Lam T.T."/>
            <person name="Chang Q.C."/>
            <person name="Ding S.J."/>
            <person name="Wang X.J."/>
            <person name="Zhu J.G."/>
            <person name="Ruan X.D."/>
            <person name="Zhao L."/>
            <person name="Wei J.T."/>
            <person name="Ye R.Z."/>
            <person name="Que T.C."/>
            <person name="Du C.H."/>
            <person name="Zhou Y.H."/>
            <person name="Cheng J.X."/>
            <person name="Dai P.F."/>
            <person name="Guo W.B."/>
            <person name="Han X.H."/>
            <person name="Huang E.J."/>
            <person name="Li L.F."/>
            <person name="Wei W."/>
            <person name="Gao Y.C."/>
            <person name="Liu J.Z."/>
            <person name="Shao H.Z."/>
            <person name="Wang X."/>
            <person name="Wang C.C."/>
            <person name="Yang T.C."/>
            <person name="Huo Q.B."/>
            <person name="Li W."/>
            <person name="Chen H.Y."/>
            <person name="Chen S.E."/>
            <person name="Zhou L.G."/>
            <person name="Ni X.B."/>
            <person name="Tian J.H."/>
            <person name="Sheng Y."/>
            <person name="Liu T."/>
            <person name="Pan Y.S."/>
            <person name="Xia L.Y."/>
            <person name="Li J."/>
            <person name="Zhao F."/>
            <person name="Cao W.C."/>
        </authorList>
    </citation>
    <scope>NUCLEOTIDE SEQUENCE [LARGE SCALE GENOMIC DNA]</scope>
    <source>
        <strain evidence="9">HaeL-2018</strain>
    </source>
</reference>
<evidence type="ECO:0000256" key="7">
    <source>
        <dbReference type="ARBA" id="ARBA00023180"/>
    </source>
</evidence>
<comment type="caution">
    <text evidence="9">The sequence shown here is derived from an EMBL/GenBank/DDBJ whole genome shotgun (WGS) entry which is preliminary data.</text>
</comment>
<feature type="signal peptide" evidence="8">
    <location>
        <begin position="1"/>
        <end position="19"/>
    </location>
</feature>
<comment type="similarity">
    <text evidence="2">Belongs to the histidine acid phosphatase family.</text>
</comment>
<dbReference type="InterPro" id="IPR050645">
    <property type="entry name" value="Histidine_acid_phosphatase"/>
</dbReference>
<name>A0A9J6G2L3_HAELO</name>
<evidence type="ECO:0000256" key="1">
    <source>
        <dbReference type="ARBA" id="ARBA00000032"/>
    </source>
</evidence>
<keyword evidence="5" id="KW-0378">Hydrolase</keyword>
<organism evidence="9 10">
    <name type="scientific">Haemaphysalis longicornis</name>
    <name type="common">Bush tick</name>
    <dbReference type="NCBI Taxonomy" id="44386"/>
    <lineage>
        <taxon>Eukaryota</taxon>
        <taxon>Metazoa</taxon>
        <taxon>Ecdysozoa</taxon>
        <taxon>Arthropoda</taxon>
        <taxon>Chelicerata</taxon>
        <taxon>Arachnida</taxon>
        <taxon>Acari</taxon>
        <taxon>Parasitiformes</taxon>
        <taxon>Ixodida</taxon>
        <taxon>Ixodoidea</taxon>
        <taxon>Ixodidae</taxon>
        <taxon>Haemaphysalinae</taxon>
        <taxon>Haemaphysalis</taxon>
    </lineage>
</organism>
<sequence length="305" mass="34262">MPFLPLLLLPAALLASSDVQPQTELRHVAVIFRHADRAPLTTFPGDPNRNHRWPLGIGRLTTRGRANAYALGRWLRSRYSRFLTDDPHEVYARSSPAPRCYESAALALYGLYPSNRDQKLWKPDQNWQPIPITRLPEGTDKYATICIPSLREAMKSLLAMEEPLYAAGETPSEPSHFRTLGTVLRFVARMSNITAESPSQKFIAVTQILDAMFVAREYNLSVPTWAARYWRELEWALHGVLEGLSRSQMDHMAGALLSDVVTKIMHPDSPQPSLMRGSHNSDAVPKLTLMAYHDINIAGLLLGLK</sequence>